<dbReference type="SUPFAM" id="SSF53187">
    <property type="entry name" value="Zn-dependent exopeptidases"/>
    <property type="match status" value="1"/>
</dbReference>
<accession>A0A381P4C4</accession>
<evidence type="ECO:0000313" key="1">
    <source>
        <dbReference type="EMBL" id="SUZ61761.1"/>
    </source>
</evidence>
<dbReference type="EMBL" id="UINC01000824">
    <property type="protein sequence ID" value="SUZ61761.1"/>
    <property type="molecule type" value="Genomic_DNA"/>
</dbReference>
<name>A0A381P4C4_9ZZZZ</name>
<sequence>VTDALDIARNIDEATCLDILSDMVRHKSYSETPGERALADHLVMVMRDMSLEAELGVVEGERMNAIGRWRGSGGSKSLLFNGHIDTNPVSEGWTVDPWGGCHEVLPCFFLAPPI</sequence>
<dbReference type="Gene3D" id="3.40.630.10">
    <property type="entry name" value="Zn peptidases"/>
    <property type="match status" value="1"/>
</dbReference>
<proteinExistence type="predicted"/>
<feature type="non-terminal residue" evidence="1">
    <location>
        <position position="1"/>
    </location>
</feature>
<gene>
    <name evidence="1" type="ORF">METZ01_LOCUS14615</name>
</gene>
<dbReference type="AlphaFoldDB" id="A0A381P4C4"/>
<organism evidence="1">
    <name type="scientific">marine metagenome</name>
    <dbReference type="NCBI Taxonomy" id="408172"/>
    <lineage>
        <taxon>unclassified sequences</taxon>
        <taxon>metagenomes</taxon>
        <taxon>ecological metagenomes</taxon>
    </lineage>
</organism>
<protein>
    <recommendedName>
        <fullName evidence="2">Peptidase M20 dimerisation domain-containing protein</fullName>
    </recommendedName>
</protein>
<evidence type="ECO:0008006" key="2">
    <source>
        <dbReference type="Google" id="ProtNLM"/>
    </source>
</evidence>
<reference evidence="1" key="1">
    <citation type="submission" date="2018-05" db="EMBL/GenBank/DDBJ databases">
        <authorList>
            <person name="Lanie J.A."/>
            <person name="Ng W.-L."/>
            <person name="Kazmierczak K.M."/>
            <person name="Andrzejewski T.M."/>
            <person name="Davidsen T.M."/>
            <person name="Wayne K.J."/>
            <person name="Tettelin H."/>
            <person name="Glass J.I."/>
            <person name="Rusch D."/>
            <person name="Podicherti R."/>
            <person name="Tsui H.-C.T."/>
            <person name="Winkler M.E."/>
        </authorList>
    </citation>
    <scope>NUCLEOTIDE SEQUENCE</scope>
</reference>